<sequence length="476" mass="51732">MATNGSSARVRDTESSLEKVKRQLSSGSGRYLLQGPLLKRSETLRKWNERWVIFDPTSGKMEYKLRRNETAIKGTILFDASSTITLSPVNFQGMPKYDGCCFYIGTPQKKDYFLCAETPGAAKAWVSTLHATQLVLRAHKEAVNSLAGNGSPATLGTVATAVANANATAMEATKEIEAALKVSMRAALGLGTNNSNEGQLDDLTIMKEIADKLTETAEAAEAAASAAHTMDEQRRLLCLEIERLKQALERQIEQSMLKLRQSEEKVISLSKEKEQLMKERDAVFQEAHMWRIELGKAREQAVIQEATIARAEEKARVSEADAAARIKEAAEKLHTVDKEKEELLALVAVLQSQVQREQSSTKQVCEERSESCSGADNSPPLTKHVDASDDDVDKACVSDSRSVLVSSDSTEVQLAVDGVDIRPVGDAEWGSFQQSEALIADVREVSPEADGGSLDIPVVNPPPSSDHIQGGGATHP</sequence>
<dbReference type="FunFam" id="2.30.29.30:FF:000234">
    <property type="entry name" value="Pleckstrin homology (PH) domain-containing protein"/>
    <property type="match status" value="1"/>
</dbReference>
<feature type="coiled-coil region" evidence="1">
    <location>
        <begin position="162"/>
        <end position="346"/>
    </location>
</feature>
<dbReference type="PROSITE" id="PS50003">
    <property type="entry name" value="PH_DOMAIN"/>
    <property type="match status" value="1"/>
</dbReference>
<dbReference type="InterPro" id="IPR011993">
    <property type="entry name" value="PH-like_dom_sf"/>
</dbReference>
<dbReference type="GO" id="GO:0005829">
    <property type="term" value="C:cytosol"/>
    <property type="evidence" value="ECO:0007669"/>
    <property type="project" value="GOC"/>
</dbReference>
<dbReference type="SMART" id="SM00233">
    <property type="entry name" value="PH"/>
    <property type="match status" value="1"/>
</dbReference>
<dbReference type="GO" id="GO:0055037">
    <property type="term" value="C:recycling endosome"/>
    <property type="evidence" value="ECO:0007669"/>
    <property type="project" value="TreeGrafter"/>
</dbReference>
<dbReference type="EMBL" id="CAJGYO010000002">
    <property type="protein sequence ID" value="CAD6213930.1"/>
    <property type="molecule type" value="Genomic_DNA"/>
</dbReference>
<evidence type="ECO:0000259" key="3">
    <source>
        <dbReference type="PROSITE" id="PS50003"/>
    </source>
</evidence>
<proteinExistence type="predicted"/>
<protein>
    <recommendedName>
        <fullName evidence="3">PH domain-containing protein</fullName>
    </recommendedName>
</protein>
<dbReference type="GO" id="GO:0005802">
    <property type="term" value="C:trans-Golgi network"/>
    <property type="evidence" value="ECO:0007669"/>
    <property type="project" value="TreeGrafter"/>
</dbReference>
<evidence type="ECO:0000256" key="2">
    <source>
        <dbReference type="SAM" id="MobiDB-lite"/>
    </source>
</evidence>
<dbReference type="InterPro" id="IPR045188">
    <property type="entry name" value="Boi1/Boi2-like"/>
</dbReference>
<dbReference type="GO" id="GO:0001881">
    <property type="term" value="P:receptor recycling"/>
    <property type="evidence" value="ECO:0007669"/>
    <property type="project" value="TreeGrafter"/>
</dbReference>
<reference evidence="4" key="1">
    <citation type="submission" date="2020-10" db="EMBL/GenBank/DDBJ databases">
        <authorList>
            <person name="Han B."/>
            <person name="Lu T."/>
            <person name="Zhao Q."/>
            <person name="Huang X."/>
            <person name="Zhao Y."/>
        </authorList>
    </citation>
    <scope>NUCLEOTIDE SEQUENCE</scope>
</reference>
<comment type="caution">
    <text evidence="4">The sequence shown here is derived from an EMBL/GenBank/DDBJ whole genome shotgun (WGS) entry which is preliminary data.</text>
</comment>
<dbReference type="GO" id="GO:0005769">
    <property type="term" value="C:early endosome"/>
    <property type="evidence" value="ECO:0007669"/>
    <property type="project" value="TreeGrafter"/>
</dbReference>
<gene>
    <name evidence="4" type="ORF">NCGR_LOCUS9420</name>
</gene>
<evidence type="ECO:0000313" key="4">
    <source>
        <dbReference type="EMBL" id="CAD6213930.1"/>
    </source>
</evidence>
<feature type="region of interest" description="Disordered" evidence="2">
    <location>
        <begin position="443"/>
        <end position="476"/>
    </location>
</feature>
<feature type="region of interest" description="Disordered" evidence="2">
    <location>
        <begin position="358"/>
        <end position="389"/>
    </location>
</feature>
<accession>A0A811N288</accession>
<keyword evidence="5" id="KW-1185">Reference proteome</keyword>
<dbReference type="Gene3D" id="2.30.29.30">
    <property type="entry name" value="Pleckstrin-homology domain (PH domain)/Phosphotyrosine-binding domain (PTB)"/>
    <property type="match status" value="1"/>
</dbReference>
<evidence type="ECO:0000313" key="5">
    <source>
        <dbReference type="Proteomes" id="UP000604825"/>
    </source>
</evidence>
<dbReference type="CDD" id="cd00821">
    <property type="entry name" value="PH"/>
    <property type="match status" value="1"/>
</dbReference>
<name>A0A811N288_9POAL</name>
<dbReference type="PANTHER" id="PTHR22902:SF49">
    <property type="entry name" value="OS03G0666200 PROTEIN"/>
    <property type="match status" value="1"/>
</dbReference>
<evidence type="ECO:0000256" key="1">
    <source>
        <dbReference type="SAM" id="Coils"/>
    </source>
</evidence>
<organism evidence="4 5">
    <name type="scientific">Miscanthus lutarioriparius</name>
    <dbReference type="NCBI Taxonomy" id="422564"/>
    <lineage>
        <taxon>Eukaryota</taxon>
        <taxon>Viridiplantae</taxon>
        <taxon>Streptophyta</taxon>
        <taxon>Embryophyta</taxon>
        <taxon>Tracheophyta</taxon>
        <taxon>Spermatophyta</taxon>
        <taxon>Magnoliopsida</taxon>
        <taxon>Liliopsida</taxon>
        <taxon>Poales</taxon>
        <taxon>Poaceae</taxon>
        <taxon>PACMAD clade</taxon>
        <taxon>Panicoideae</taxon>
        <taxon>Andropogonodae</taxon>
        <taxon>Andropogoneae</taxon>
        <taxon>Saccharinae</taxon>
        <taxon>Miscanthus</taxon>
    </lineage>
</organism>
<keyword evidence="1" id="KW-0175">Coiled coil</keyword>
<dbReference type="OrthoDB" id="48057at2759"/>
<dbReference type="SUPFAM" id="SSF50729">
    <property type="entry name" value="PH domain-like"/>
    <property type="match status" value="1"/>
</dbReference>
<dbReference type="AlphaFoldDB" id="A0A811N288"/>
<feature type="domain" description="PH" evidence="3">
    <location>
        <begin position="30"/>
        <end position="134"/>
    </location>
</feature>
<dbReference type="PANTHER" id="PTHR22902">
    <property type="entry name" value="SESQUIPEDALIAN"/>
    <property type="match status" value="1"/>
</dbReference>
<dbReference type="Pfam" id="PF00169">
    <property type="entry name" value="PH"/>
    <property type="match status" value="1"/>
</dbReference>
<dbReference type="InterPro" id="IPR001849">
    <property type="entry name" value="PH_domain"/>
</dbReference>
<dbReference type="GO" id="GO:0042147">
    <property type="term" value="P:retrograde transport, endosome to Golgi"/>
    <property type="evidence" value="ECO:0007669"/>
    <property type="project" value="TreeGrafter"/>
</dbReference>
<dbReference type="Proteomes" id="UP000604825">
    <property type="component" value="Unassembled WGS sequence"/>
</dbReference>
<dbReference type="GO" id="GO:0007032">
    <property type="term" value="P:endosome organization"/>
    <property type="evidence" value="ECO:0007669"/>
    <property type="project" value="TreeGrafter"/>
</dbReference>
<feature type="compositionally biased region" description="Polar residues" evidence="2">
    <location>
        <begin position="371"/>
        <end position="380"/>
    </location>
</feature>